<dbReference type="Proteomes" id="UP001295444">
    <property type="component" value="Chromosome 04"/>
</dbReference>
<keyword evidence="3" id="KW-1185">Reference proteome</keyword>
<reference evidence="2" key="1">
    <citation type="submission" date="2022-03" db="EMBL/GenBank/DDBJ databases">
        <authorList>
            <person name="Alioto T."/>
            <person name="Alioto T."/>
            <person name="Gomez Garrido J."/>
        </authorList>
    </citation>
    <scope>NUCLEOTIDE SEQUENCE</scope>
</reference>
<gene>
    <name evidence="2" type="ORF">PECUL_23A001640</name>
</gene>
<sequence length="176" mass="18893">MPSATYIPIFGNLPLCPLLAAGSSTGVITVERTVERKACDGRALLHGMRADVTSGVARREEQGLRDLPASPPPLPQPPSRTPSAARLRRLPGTDGCSKCATEPPHRLRSHCRTGLRERRDGGLDLLALRPPQADRTPLLPPGPRSSPPTLIHPRPLDRGPRGKLAEDSASQQLVQP</sequence>
<protein>
    <submittedName>
        <fullName evidence="2">Uncharacterized protein</fullName>
    </submittedName>
</protein>
<feature type="region of interest" description="Disordered" evidence="1">
    <location>
        <begin position="53"/>
        <end position="176"/>
    </location>
</feature>
<dbReference type="AlphaFoldDB" id="A0AAD1S041"/>
<name>A0AAD1S041_PELCU</name>
<proteinExistence type="predicted"/>
<dbReference type="EMBL" id="OW240915">
    <property type="protein sequence ID" value="CAH2282398.1"/>
    <property type="molecule type" value="Genomic_DNA"/>
</dbReference>
<feature type="compositionally biased region" description="Basic and acidic residues" evidence="1">
    <location>
        <begin position="154"/>
        <end position="166"/>
    </location>
</feature>
<feature type="compositionally biased region" description="Pro residues" evidence="1">
    <location>
        <begin position="69"/>
        <end position="80"/>
    </location>
</feature>
<evidence type="ECO:0000313" key="3">
    <source>
        <dbReference type="Proteomes" id="UP001295444"/>
    </source>
</evidence>
<evidence type="ECO:0000313" key="2">
    <source>
        <dbReference type="EMBL" id="CAH2282398.1"/>
    </source>
</evidence>
<accession>A0AAD1S041</accession>
<organism evidence="2 3">
    <name type="scientific">Pelobates cultripes</name>
    <name type="common">Western spadefoot toad</name>
    <dbReference type="NCBI Taxonomy" id="61616"/>
    <lineage>
        <taxon>Eukaryota</taxon>
        <taxon>Metazoa</taxon>
        <taxon>Chordata</taxon>
        <taxon>Craniata</taxon>
        <taxon>Vertebrata</taxon>
        <taxon>Euteleostomi</taxon>
        <taxon>Amphibia</taxon>
        <taxon>Batrachia</taxon>
        <taxon>Anura</taxon>
        <taxon>Pelobatoidea</taxon>
        <taxon>Pelobatidae</taxon>
        <taxon>Pelobates</taxon>
    </lineage>
</organism>
<evidence type="ECO:0000256" key="1">
    <source>
        <dbReference type="SAM" id="MobiDB-lite"/>
    </source>
</evidence>